<dbReference type="InterPro" id="IPR002716">
    <property type="entry name" value="PIN_dom"/>
</dbReference>
<dbReference type="Gene3D" id="3.40.50.1010">
    <property type="entry name" value="5'-nuclease"/>
    <property type="match status" value="1"/>
</dbReference>
<organism evidence="2 3">
    <name type="scientific">Candidatus Raymondbacteria bacterium RIFOXYD12_FULL_49_13</name>
    <dbReference type="NCBI Taxonomy" id="1817890"/>
    <lineage>
        <taxon>Bacteria</taxon>
        <taxon>Raymondiibacteriota</taxon>
    </lineage>
</organism>
<dbReference type="Proteomes" id="UP000179243">
    <property type="component" value="Unassembled WGS sequence"/>
</dbReference>
<comment type="caution">
    <text evidence="2">The sequence shown here is derived from an EMBL/GenBank/DDBJ whole genome shotgun (WGS) entry which is preliminary data.</text>
</comment>
<evidence type="ECO:0000259" key="1">
    <source>
        <dbReference type="Pfam" id="PF01850"/>
    </source>
</evidence>
<dbReference type="EMBL" id="MFYX01000132">
    <property type="protein sequence ID" value="OGK01118.1"/>
    <property type="molecule type" value="Genomic_DNA"/>
</dbReference>
<evidence type="ECO:0000313" key="3">
    <source>
        <dbReference type="Proteomes" id="UP000179243"/>
    </source>
</evidence>
<protein>
    <recommendedName>
        <fullName evidence="1">PIN domain-containing protein</fullName>
    </recommendedName>
</protein>
<evidence type="ECO:0000313" key="2">
    <source>
        <dbReference type="EMBL" id="OGK01118.1"/>
    </source>
</evidence>
<proteinExistence type="predicted"/>
<sequence>MVLIDTSVWIDHFVHADQTLQNMLTENEAVIHPFVTGELACGNLKNRKEIFRLLNYLPSIQTITDEEYDFFIERHRLFETGLGFVDIHLLASALMSHCLIYTRDKILFVAANTLRIAYKNGH</sequence>
<dbReference type="AlphaFoldDB" id="A0A1F7F3E0"/>
<gene>
    <name evidence="2" type="ORF">A2519_20360</name>
</gene>
<dbReference type="InterPro" id="IPR029060">
    <property type="entry name" value="PIN-like_dom_sf"/>
</dbReference>
<dbReference type="Pfam" id="PF01850">
    <property type="entry name" value="PIN"/>
    <property type="match status" value="1"/>
</dbReference>
<accession>A0A1F7F3E0</accession>
<feature type="domain" description="PIN" evidence="1">
    <location>
        <begin position="2"/>
        <end position="107"/>
    </location>
</feature>
<dbReference type="SUPFAM" id="SSF88723">
    <property type="entry name" value="PIN domain-like"/>
    <property type="match status" value="1"/>
</dbReference>
<reference evidence="2 3" key="1">
    <citation type="journal article" date="2016" name="Nat. Commun.">
        <title>Thousands of microbial genomes shed light on interconnected biogeochemical processes in an aquifer system.</title>
        <authorList>
            <person name="Anantharaman K."/>
            <person name="Brown C.T."/>
            <person name="Hug L.A."/>
            <person name="Sharon I."/>
            <person name="Castelle C.J."/>
            <person name="Probst A.J."/>
            <person name="Thomas B.C."/>
            <person name="Singh A."/>
            <person name="Wilkins M.J."/>
            <person name="Karaoz U."/>
            <person name="Brodie E.L."/>
            <person name="Williams K.H."/>
            <person name="Hubbard S.S."/>
            <person name="Banfield J.F."/>
        </authorList>
    </citation>
    <scope>NUCLEOTIDE SEQUENCE [LARGE SCALE GENOMIC DNA]</scope>
</reference>
<name>A0A1F7F3E0_UNCRA</name>